<evidence type="ECO:0000313" key="4">
    <source>
        <dbReference type="Proteomes" id="UP000321570"/>
    </source>
</evidence>
<keyword evidence="2" id="KW-1133">Transmembrane helix</keyword>
<evidence type="ECO:0000256" key="1">
    <source>
        <dbReference type="SAM" id="MobiDB-lite"/>
    </source>
</evidence>
<dbReference type="AlphaFoldDB" id="A0A564YTI6"/>
<protein>
    <submittedName>
        <fullName evidence="3">Uncharacterized protein</fullName>
    </submittedName>
</protein>
<gene>
    <name evidence="3" type="ORF">WMSIL1_LOCUS9470</name>
</gene>
<proteinExistence type="predicted"/>
<dbReference type="EMBL" id="CABIJS010000377">
    <property type="protein sequence ID" value="VUZ50587.1"/>
    <property type="molecule type" value="Genomic_DNA"/>
</dbReference>
<reference evidence="3 4" key="1">
    <citation type="submission" date="2019-07" db="EMBL/GenBank/DDBJ databases">
        <authorList>
            <person name="Jastrzebski P J."/>
            <person name="Paukszto L."/>
            <person name="Jastrzebski P J."/>
        </authorList>
    </citation>
    <scope>NUCLEOTIDE SEQUENCE [LARGE SCALE GENOMIC DNA]</scope>
    <source>
        <strain evidence="3 4">WMS-il1</strain>
    </source>
</reference>
<keyword evidence="2" id="KW-0812">Transmembrane</keyword>
<dbReference type="Proteomes" id="UP000321570">
    <property type="component" value="Unassembled WGS sequence"/>
</dbReference>
<name>A0A564YTI6_HYMDI</name>
<feature type="region of interest" description="Disordered" evidence="1">
    <location>
        <begin position="679"/>
        <end position="698"/>
    </location>
</feature>
<feature type="region of interest" description="Disordered" evidence="1">
    <location>
        <begin position="528"/>
        <end position="549"/>
    </location>
</feature>
<accession>A0A564YTI6</accession>
<keyword evidence="4" id="KW-1185">Reference proteome</keyword>
<evidence type="ECO:0000313" key="3">
    <source>
        <dbReference type="EMBL" id="VUZ50587.1"/>
    </source>
</evidence>
<feature type="transmembrane region" description="Helical" evidence="2">
    <location>
        <begin position="992"/>
        <end position="1012"/>
    </location>
</feature>
<keyword evidence="2" id="KW-0472">Membrane</keyword>
<organism evidence="3 4">
    <name type="scientific">Hymenolepis diminuta</name>
    <name type="common">Rat tapeworm</name>
    <dbReference type="NCBI Taxonomy" id="6216"/>
    <lineage>
        <taxon>Eukaryota</taxon>
        <taxon>Metazoa</taxon>
        <taxon>Spiralia</taxon>
        <taxon>Lophotrochozoa</taxon>
        <taxon>Platyhelminthes</taxon>
        <taxon>Cestoda</taxon>
        <taxon>Eucestoda</taxon>
        <taxon>Cyclophyllidea</taxon>
        <taxon>Hymenolepididae</taxon>
        <taxon>Hymenolepis</taxon>
    </lineage>
</organism>
<sequence length="1069" mass="120087">MVGSCVASPELNEYLEYSIPDNILFSENFEHLVKECKSIVSKLSVASESGAAKGSSSRNFIPFLKTIFDLQIEAHELLSWLKLATKAIRNRCWIATSVQSLLMYKNFSGAFVSFDCSFKHLHSFTEQLSHFTRPISLSVTLPFFRESNQRLIFSHASYSPRTVLAKDYMQVLKHIDCLWNKVGFHLRSFAEHLNDLTVLSTLQNEISILSSLVTDVSGKTEVIFHSIERQCLTSPLTRAALNVAAFYYGLKIEHLRLKKTSRRLDNLQKLIQHLEGSCSEKPWFELSTEGSDIVYSAKTKSLELADRVCEVWVRQLELREMLKMTSSGVGPNQLPLLLKLNSAKLRSGSLSQSTWSNPNKRRQCLCFQRPFFSKSEPCFTCLMYLRGCIDAQDTNHLVPQIHFKASGESGFVSDSDNALRRRRRHRCDCKLTTPPKINRRWSFTLPSDVLVSPKDMSISSNQEDKSFGEITPVKQVSTSQLQVGGSIPAQLFSLISPISAAAKRKYSAAEATLVSPFGRPYCTSSPRRPLSVVSTSTTNADGTEFDFDNDDDIERDIIIQPSQREGGEPEEDSALVTSPTSYSLISHESSDQEEEMAEDCDDDLMATIYLGGDTKKQGCLCRSLPILSDNVSRGAGGGWSVLKETLRKPSFDSQSLLVDTTMDEAYVPITTISSSDGHAFELEDDDDEDPTMNTRLGDTTTYSRCPSVDWSMLSYRSEDLANLAAALRLSPTDSTKLHKVFQDGSKLIEWLSSLETEVYSSTPAESLSISSSKPLCRLRPGLTRKNWNRYLHDLELNLEKVQSWRQKVDMLFIKHQKRFAGFESRSSKLLASDHGLLVFFPSWLDTIASRCSEVKRELRSQLRLSDYLTTISDERNKKLQEVKDRAEPVLIEADYLMDKLGGSSGSITDVSHVNQDLLTINAVTGKLQELLERASELDSSHGLGHRDSIESLTDNQILRARLRNALANLQNLHSRIFSLGLSVSTTSQTCTGLQILMFTILALFSVFFLGFVQVVWLNEEEIRFHRACENRKWALCIASVWSHSLCILLHTVIPSLEPSSNDFPNVPPI</sequence>
<feature type="compositionally biased region" description="Polar residues" evidence="1">
    <location>
        <begin position="528"/>
        <end position="541"/>
    </location>
</feature>
<evidence type="ECO:0000256" key="2">
    <source>
        <dbReference type="SAM" id="Phobius"/>
    </source>
</evidence>